<sequence length="348" mass="38287">MGKDNILVLGGGIAGLTSALELAESGNQVFLVDKEAEVGGYAAQYCCKGLELCQKCGACFVAQAVDQVNNHPKVSIFCGLQIKSSQSTGDGFKVTFVNDRGEESSFDANAVVVATGFTPFDATKLLAYGYKVYQGIYTAYDLEQMIREKGSFKNAFPAEIEKIAFVQCVGSRSNYPQQDYCCRVGCMYTVRLARLIREELPEVALDIFYMDLQNFGKGFMEYKNECITDLNINLILGRPAKSYYHPLKKKVLLQHESTVDGEIYEHEYDMVFLAIGSQPGVDTQNIANIFNIDLNEDSFFNCENSFNPGATSQKGIFAAGACTGPRDIAASMQHAKAVSLNVIDYLKK</sequence>
<dbReference type="PANTHER" id="PTHR43498:SF1">
    <property type="entry name" value="COB--COM HETERODISULFIDE REDUCTASE IRON-SULFUR SUBUNIT A"/>
    <property type="match status" value="1"/>
</dbReference>
<proteinExistence type="predicted"/>
<keyword evidence="2" id="KW-0479">Metal-binding</keyword>
<dbReference type="GO" id="GO:0016491">
    <property type="term" value="F:oxidoreductase activity"/>
    <property type="evidence" value="ECO:0007669"/>
    <property type="project" value="UniProtKB-KW"/>
</dbReference>
<dbReference type="Pfam" id="PF07992">
    <property type="entry name" value="Pyr_redox_2"/>
    <property type="match status" value="1"/>
</dbReference>
<keyword evidence="4" id="KW-0408">Iron</keyword>
<keyword evidence="3" id="KW-0560">Oxidoreductase</keyword>
<dbReference type="PANTHER" id="PTHR43498">
    <property type="entry name" value="FERREDOXIN:COB-COM HETERODISULFIDE REDUCTASE SUBUNIT A"/>
    <property type="match status" value="1"/>
</dbReference>
<organism evidence="7 8">
    <name type="scientific">Candidatus Syntrophonatronum acetioxidans</name>
    <dbReference type="NCBI Taxonomy" id="1795816"/>
    <lineage>
        <taxon>Bacteria</taxon>
        <taxon>Bacillati</taxon>
        <taxon>Bacillota</taxon>
        <taxon>Clostridia</taxon>
        <taxon>Eubacteriales</taxon>
        <taxon>Syntrophomonadaceae</taxon>
        <taxon>Candidatus Syntrophonatronum</taxon>
    </lineage>
</organism>
<evidence type="ECO:0000313" key="7">
    <source>
        <dbReference type="EMBL" id="RQD78282.1"/>
    </source>
</evidence>
<dbReference type="Proteomes" id="UP000285138">
    <property type="component" value="Unassembled WGS sequence"/>
</dbReference>
<dbReference type="InterPro" id="IPR023753">
    <property type="entry name" value="FAD/NAD-binding_dom"/>
</dbReference>
<comment type="caution">
    <text evidence="7">The sequence shown here is derived from an EMBL/GenBank/DDBJ whole genome shotgun (WGS) entry which is preliminary data.</text>
</comment>
<evidence type="ECO:0000259" key="6">
    <source>
        <dbReference type="Pfam" id="PF07992"/>
    </source>
</evidence>
<dbReference type="EMBL" id="QZAA01000028">
    <property type="protein sequence ID" value="RQD78282.1"/>
    <property type="molecule type" value="Genomic_DNA"/>
</dbReference>
<keyword evidence="1" id="KW-0004">4Fe-4S</keyword>
<evidence type="ECO:0000256" key="1">
    <source>
        <dbReference type="ARBA" id="ARBA00022485"/>
    </source>
</evidence>
<dbReference type="Gene3D" id="3.50.50.60">
    <property type="entry name" value="FAD/NAD(P)-binding domain"/>
    <property type="match status" value="2"/>
</dbReference>
<keyword evidence="5" id="KW-0411">Iron-sulfur</keyword>
<reference evidence="7 8" key="1">
    <citation type="submission" date="2018-08" db="EMBL/GenBank/DDBJ databases">
        <title>The metabolism and importance of syntrophic acetate oxidation coupled to methane or sulfide production in haloalkaline environments.</title>
        <authorList>
            <person name="Timmers P.H.A."/>
            <person name="Vavourakis C.D."/>
            <person name="Sorokin D.Y."/>
            <person name="Sinninghe Damste J.S."/>
            <person name="Muyzer G."/>
            <person name="Stams A.J.M."/>
            <person name="Plugge C.M."/>
        </authorList>
    </citation>
    <scope>NUCLEOTIDE SEQUENCE [LARGE SCALE GENOMIC DNA]</scope>
    <source>
        <strain evidence="7">MSAO_Bac1</strain>
    </source>
</reference>
<dbReference type="GO" id="GO:0051539">
    <property type="term" value="F:4 iron, 4 sulfur cluster binding"/>
    <property type="evidence" value="ECO:0007669"/>
    <property type="project" value="UniProtKB-KW"/>
</dbReference>
<protein>
    <submittedName>
        <fullName evidence="7">CoB--CoM heterodisulfide reductase iron-sulfur subunit A family protein</fullName>
    </submittedName>
</protein>
<evidence type="ECO:0000313" key="8">
    <source>
        <dbReference type="Proteomes" id="UP000285138"/>
    </source>
</evidence>
<dbReference type="AlphaFoldDB" id="A0A424YIR5"/>
<dbReference type="InterPro" id="IPR036188">
    <property type="entry name" value="FAD/NAD-bd_sf"/>
</dbReference>
<feature type="domain" description="FAD/NAD(P)-binding" evidence="6">
    <location>
        <begin position="5"/>
        <end position="121"/>
    </location>
</feature>
<dbReference type="PRINTS" id="PR00411">
    <property type="entry name" value="PNDRDTASEI"/>
</dbReference>
<gene>
    <name evidence="7" type="ORF">D5R97_00635</name>
</gene>
<dbReference type="PRINTS" id="PR00368">
    <property type="entry name" value="FADPNR"/>
</dbReference>
<dbReference type="GO" id="GO:0046872">
    <property type="term" value="F:metal ion binding"/>
    <property type="evidence" value="ECO:0007669"/>
    <property type="project" value="UniProtKB-KW"/>
</dbReference>
<evidence type="ECO:0000256" key="2">
    <source>
        <dbReference type="ARBA" id="ARBA00022723"/>
    </source>
</evidence>
<evidence type="ECO:0000256" key="3">
    <source>
        <dbReference type="ARBA" id="ARBA00023002"/>
    </source>
</evidence>
<name>A0A424YIR5_9FIRM</name>
<accession>A0A424YIR5</accession>
<evidence type="ECO:0000256" key="4">
    <source>
        <dbReference type="ARBA" id="ARBA00023004"/>
    </source>
</evidence>
<dbReference type="InterPro" id="IPR039650">
    <property type="entry name" value="HdrA-like"/>
</dbReference>
<evidence type="ECO:0000256" key="5">
    <source>
        <dbReference type="ARBA" id="ARBA00023014"/>
    </source>
</evidence>
<dbReference type="SUPFAM" id="SSF51905">
    <property type="entry name" value="FAD/NAD(P)-binding domain"/>
    <property type="match status" value="1"/>
</dbReference>